<dbReference type="GO" id="GO:0005615">
    <property type="term" value="C:extracellular space"/>
    <property type="evidence" value="ECO:0007669"/>
    <property type="project" value="TreeGrafter"/>
</dbReference>
<dbReference type="InterPro" id="IPR039866">
    <property type="entry name" value="CPQ"/>
</dbReference>
<evidence type="ECO:0000256" key="5">
    <source>
        <dbReference type="ARBA" id="ARBA00010918"/>
    </source>
</evidence>
<dbReference type="Gene3D" id="3.50.30.30">
    <property type="match status" value="1"/>
</dbReference>
<evidence type="ECO:0000259" key="23">
    <source>
        <dbReference type="Pfam" id="PF04389"/>
    </source>
</evidence>
<dbReference type="SUPFAM" id="SSF53187">
    <property type="entry name" value="Zn-dependent exopeptidases"/>
    <property type="match status" value="1"/>
</dbReference>
<dbReference type="GO" id="GO:0004180">
    <property type="term" value="F:carboxypeptidase activity"/>
    <property type="evidence" value="ECO:0007669"/>
    <property type="project" value="UniProtKB-KW"/>
</dbReference>
<evidence type="ECO:0000256" key="21">
    <source>
        <dbReference type="ARBA" id="ARBA00033328"/>
    </source>
</evidence>
<dbReference type="Proteomes" id="UP000515204">
    <property type="component" value="Unplaced"/>
</dbReference>
<feature type="signal peptide" evidence="22">
    <location>
        <begin position="1"/>
        <end position="28"/>
    </location>
</feature>
<dbReference type="RefSeq" id="XP_014469285.1">
    <property type="nucleotide sequence ID" value="XM_014613799.1"/>
</dbReference>
<feature type="domain" description="Peptidase M28" evidence="23">
    <location>
        <begin position="273"/>
        <end position="460"/>
    </location>
</feature>
<feature type="chain" id="PRO_5044646680" description="Carboxypeptidase Q" evidence="22">
    <location>
        <begin position="29"/>
        <end position="491"/>
    </location>
</feature>
<dbReference type="PANTHER" id="PTHR12053:SF3">
    <property type="entry name" value="CARBOXYPEPTIDASE Q"/>
    <property type="match status" value="1"/>
</dbReference>
<dbReference type="OrthoDB" id="10013407at2759"/>
<evidence type="ECO:0000256" key="22">
    <source>
        <dbReference type="SAM" id="SignalP"/>
    </source>
</evidence>
<dbReference type="KEGG" id="dqu:106741611"/>
<evidence type="ECO:0000256" key="18">
    <source>
        <dbReference type="ARBA" id="ARBA00023180"/>
    </source>
</evidence>
<dbReference type="GO" id="GO:0046872">
    <property type="term" value="F:metal ion binding"/>
    <property type="evidence" value="ECO:0007669"/>
    <property type="project" value="UniProtKB-KW"/>
</dbReference>
<evidence type="ECO:0000256" key="15">
    <source>
        <dbReference type="ARBA" id="ARBA00023034"/>
    </source>
</evidence>
<dbReference type="CDD" id="cd03883">
    <property type="entry name" value="M28_Pgcp_like"/>
    <property type="match status" value="1"/>
</dbReference>
<keyword evidence="16" id="KW-0482">Metalloprotease</keyword>
<dbReference type="FunFam" id="3.50.30.30:FF:000009">
    <property type="entry name" value="Carboxypeptidase Q"/>
    <property type="match status" value="1"/>
</dbReference>
<keyword evidence="12" id="KW-0378">Hydrolase</keyword>
<evidence type="ECO:0000256" key="6">
    <source>
        <dbReference type="ARBA" id="ARBA00014116"/>
    </source>
</evidence>
<keyword evidence="13" id="KW-0256">Endoplasmic reticulum</keyword>
<dbReference type="InterPro" id="IPR007484">
    <property type="entry name" value="Peptidase_M28"/>
</dbReference>
<evidence type="ECO:0000256" key="9">
    <source>
        <dbReference type="ARBA" id="ARBA00022670"/>
    </source>
</evidence>
<dbReference type="GO" id="GO:0005783">
    <property type="term" value="C:endoplasmic reticulum"/>
    <property type="evidence" value="ECO:0007669"/>
    <property type="project" value="UniProtKB-SubCell"/>
</dbReference>
<evidence type="ECO:0000256" key="20">
    <source>
        <dbReference type="ARBA" id="ARBA00025833"/>
    </source>
</evidence>
<dbReference type="FunFam" id="3.40.630.10:FF:000036">
    <property type="entry name" value="Carboxypeptidase Q"/>
    <property type="match status" value="1"/>
</dbReference>
<name>A0A6P3WT85_DINQU</name>
<protein>
    <recommendedName>
        <fullName evidence="6">Carboxypeptidase Q</fullName>
    </recommendedName>
    <alternativeName>
        <fullName evidence="21">Plasma glutamate carboxypeptidase</fullName>
    </alternativeName>
</protein>
<dbReference type="Pfam" id="PF04389">
    <property type="entry name" value="Peptidase_M28"/>
    <property type="match status" value="1"/>
</dbReference>
<keyword evidence="10" id="KW-0479">Metal-binding</keyword>
<evidence type="ECO:0000256" key="17">
    <source>
        <dbReference type="ARBA" id="ARBA00023145"/>
    </source>
</evidence>
<keyword evidence="8" id="KW-0121">Carboxypeptidase</keyword>
<keyword evidence="18" id="KW-0325">Glycoprotein</keyword>
<evidence type="ECO:0000256" key="4">
    <source>
        <dbReference type="ARBA" id="ARBA00004613"/>
    </source>
</evidence>
<comment type="similarity">
    <text evidence="5">Belongs to the peptidase M28 family.</text>
</comment>
<dbReference type="RefSeq" id="XP_014469284.1">
    <property type="nucleotide sequence ID" value="XM_014613798.1"/>
</dbReference>
<comment type="subunit">
    <text evidence="20">Homodimer. The monomeric form is inactive while the homodimer is active.</text>
</comment>
<evidence type="ECO:0000313" key="26">
    <source>
        <dbReference type="RefSeq" id="XP_014469285.1"/>
    </source>
</evidence>
<dbReference type="GO" id="GO:0070573">
    <property type="term" value="F:metallodipeptidase activity"/>
    <property type="evidence" value="ECO:0007669"/>
    <property type="project" value="InterPro"/>
</dbReference>
<accession>A0A6P3WT85</accession>
<evidence type="ECO:0000256" key="19">
    <source>
        <dbReference type="ARBA" id="ARBA00023228"/>
    </source>
</evidence>
<evidence type="ECO:0000256" key="1">
    <source>
        <dbReference type="ARBA" id="ARBA00004240"/>
    </source>
</evidence>
<keyword evidence="15" id="KW-0333">Golgi apparatus</keyword>
<keyword evidence="7" id="KW-0964">Secreted</keyword>
<dbReference type="GO" id="GO:0005764">
    <property type="term" value="C:lysosome"/>
    <property type="evidence" value="ECO:0007669"/>
    <property type="project" value="UniProtKB-SubCell"/>
</dbReference>
<evidence type="ECO:0000313" key="25">
    <source>
        <dbReference type="RefSeq" id="XP_014469284.1"/>
    </source>
</evidence>
<dbReference type="Gene3D" id="3.40.630.10">
    <property type="entry name" value="Zn peptidases"/>
    <property type="match status" value="1"/>
</dbReference>
<evidence type="ECO:0000313" key="24">
    <source>
        <dbReference type="Proteomes" id="UP000515204"/>
    </source>
</evidence>
<keyword evidence="11 22" id="KW-0732">Signal</keyword>
<evidence type="ECO:0000256" key="2">
    <source>
        <dbReference type="ARBA" id="ARBA00004371"/>
    </source>
</evidence>
<sequence length="491" mass="54288">MRCIERYLIFGWLLCVQPIATMNHIVTALEDTCHLPNALIEEIDSYAPTVQRIITETMQGSFKGTIWQDLAEFVDKFGPRFTGTQNLEDSIDYVLNKSISLGLENVHGETVTVPHWVRGSESATLLQPRRQNLALLGLGYSVGTPEEGITANAVVVNSFEELKERAKEIPGKIVVYNEKYISYGETVKYRSAGATRAAKLGAVAVLIRSVTPYSLYTPHTGMMTYGENVTKIPAACITVEDATLLGRMADRGENIVINLKMEAQTYPDTQSRNVIADITGLSAPEKVVVVSGHIDSWDVGQGALDDGGGIFISWNALKLLKHLGLRARRTMRMIMWTSEELGLIGAQQYSQKHAAENGKLQFVMESDLGTFTPVGLEFTGGEMIQCVLERIMRLLAPLGDLKLRSPCSGPDISFWVNAGVPGGSLWTRNEKYFYYHHTNADTMLAENPKALDMNTAIFAALSFVLADISVDLPRHNYSNPQRFGRKPIEHA</sequence>
<keyword evidence="17" id="KW-0865">Zymogen</keyword>
<keyword evidence="14" id="KW-0862">Zinc</keyword>
<evidence type="ECO:0000256" key="14">
    <source>
        <dbReference type="ARBA" id="ARBA00022833"/>
    </source>
</evidence>
<proteinExistence type="inferred from homology"/>
<dbReference type="AlphaFoldDB" id="A0A6P3WT85"/>
<evidence type="ECO:0000256" key="11">
    <source>
        <dbReference type="ARBA" id="ARBA00022729"/>
    </source>
</evidence>
<dbReference type="GeneID" id="106741611"/>
<evidence type="ECO:0000313" key="27">
    <source>
        <dbReference type="RefSeq" id="XP_014469286.1"/>
    </source>
</evidence>
<keyword evidence="19" id="KW-0458">Lysosome</keyword>
<evidence type="ECO:0000256" key="16">
    <source>
        <dbReference type="ARBA" id="ARBA00023049"/>
    </source>
</evidence>
<dbReference type="GO" id="GO:0005794">
    <property type="term" value="C:Golgi apparatus"/>
    <property type="evidence" value="ECO:0007669"/>
    <property type="project" value="UniProtKB-SubCell"/>
</dbReference>
<evidence type="ECO:0000256" key="13">
    <source>
        <dbReference type="ARBA" id="ARBA00022824"/>
    </source>
</evidence>
<evidence type="ECO:0000256" key="12">
    <source>
        <dbReference type="ARBA" id="ARBA00022801"/>
    </source>
</evidence>
<dbReference type="GO" id="GO:0006508">
    <property type="term" value="P:proteolysis"/>
    <property type="evidence" value="ECO:0007669"/>
    <property type="project" value="UniProtKB-KW"/>
</dbReference>
<evidence type="ECO:0000256" key="7">
    <source>
        <dbReference type="ARBA" id="ARBA00022525"/>
    </source>
</evidence>
<dbReference type="PANTHER" id="PTHR12053">
    <property type="entry name" value="PROTEASE FAMILY M28 PLASMA GLUTAMATE CARBOXYPEPTIDASE-RELATED"/>
    <property type="match status" value="1"/>
</dbReference>
<dbReference type="RefSeq" id="XP_014469286.1">
    <property type="nucleotide sequence ID" value="XM_014613800.1"/>
</dbReference>
<evidence type="ECO:0000256" key="8">
    <source>
        <dbReference type="ARBA" id="ARBA00022645"/>
    </source>
</evidence>
<keyword evidence="9" id="KW-0645">Protease</keyword>
<organism evidence="24 26">
    <name type="scientific">Dinoponera quadriceps</name>
    <name type="common">South American ant</name>
    <dbReference type="NCBI Taxonomy" id="609295"/>
    <lineage>
        <taxon>Eukaryota</taxon>
        <taxon>Metazoa</taxon>
        <taxon>Ecdysozoa</taxon>
        <taxon>Arthropoda</taxon>
        <taxon>Hexapoda</taxon>
        <taxon>Insecta</taxon>
        <taxon>Pterygota</taxon>
        <taxon>Neoptera</taxon>
        <taxon>Endopterygota</taxon>
        <taxon>Hymenoptera</taxon>
        <taxon>Apocrita</taxon>
        <taxon>Aculeata</taxon>
        <taxon>Formicoidea</taxon>
        <taxon>Formicidae</taxon>
        <taxon>Ponerinae</taxon>
        <taxon>Ponerini</taxon>
        <taxon>Dinoponera</taxon>
    </lineage>
</organism>
<dbReference type="GO" id="GO:0043171">
    <property type="term" value="P:peptide catabolic process"/>
    <property type="evidence" value="ECO:0007669"/>
    <property type="project" value="TreeGrafter"/>
</dbReference>
<evidence type="ECO:0000313" key="28">
    <source>
        <dbReference type="RefSeq" id="XP_014469289.1"/>
    </source>
</evidence>
<reference evidence="25 26" key="1">
    <citation type="submission" date="2025-04" db="UniProtKB">
        <authorList>
            <consortium name="RefSeq"/>
        </authorList>
    </citation>
    <scope>IDENTIFICATION</scope>
</reference>
<keyword evidence="24" id="KW-1185">Reference proteome</keyword>
<dbReference type="RefSeq" id="XP_014469289.1">
    <property type="nucleotide sequence ID" value="XM_014613803.1"/>
</dbReference>
<evidence type="ECO:0000256" key="3">
    <source>
        <dbReference type="ARBA" id="ARBA00004555"/>
    </source>
</evidence>
<evidence type="ECO:0000256" key="10">
    <source>
        <dbReference type="ARBA" id="ARBA00022723"/>
    </source>
</evidence>
<gene>
    <name evidence="25 26 27 28" type="primary">LOC106741611</name>
</gene>
<comment type="subcellular location">
    <subcellularLocation>
        <location evidence="1">Endoplasmic reticulum</location>
    </subcellularLocation>
    <subcellularLocation>
        <location evidence="3">Golgi apparatus</location>
    </subcellularLocation>
    <subcellularLocation>
        <location evidence="2">Lysosome</location>
    </subcellularLocation>
    <subcellularLocation>
        <location evidence="4">Secreted</location>
    </subcellularLocation>
</comment>